<dbReference type="Gene3D" id="1.20.120.1080">
    <property type="match status" value="1"/>
</dbReference>
<dbReference type="GO" id="GO:0004386">
    <property type="term" value="F:helicase activity"/>
    <property type="evidence" value="ECO:0007669"/>
    <property type="project" value="UniProtKB-KW"/>
</dbReference>
<dbReference type="Proteomes" id="UP001210925">
    <property type="component" value="Unassembled WGS sequence"/>
</dbReference>
<dbReference type="FunFam" id="3.40.50.300:FF:004714">
    <property type="entry name" value="DEAD/DEAH box helicase"/>
    <property type="match status" value="1"/>
</dbReference>
<dbReference type="InterPro" id="IPR048333">
    <property type="entry name" value="HA2_WH"/>
</dbReference>
<dbReference type="InterPro" id="IPR011545">
    <property type="entry name" value="DEAD/DEAH_box_helicase_dom"/>
</dbReference>
<dbReference type="PROSITE" id="PS51192">
    <property type="entry name" value="HELICASE_ATP_BIND_1"/>
    <property type="match status" value="1"/>
</dbReference>
<dbReference type="Pfam" id="PF00270">
    <property type="entry name" value="DEAD"/>
    <property type="match status" value="1"/>
</dbReference>
<dbReference type="InterPro" id="IPR007502">
    <property type="entry name" value="Helicase-assoc_dom"/>
</dbReference>
<protein>
    <submittedName>
        <fullName evidence="7">DEAH (Asp-Glu-Ala-His) box polypeptide 34</fullName>
    </submittedName>
</protein>
<reference evidence="7" key="1">
    <citation type="submission" date="2020-05" db="EMBL/GenBank/DDBJ databases">
        <title>Phylogenomic resolution of chytrid fungi.</title>
        <authorList>
            <person name="Stajich J.E."/>
            <person name="Amses K."/>
            <person name="Simmons R."/>
            <person name="Seto K."/>
            <person name="Myers J."/>
            <person name="Bonds A."/>
            <person name="Quandt C.A."/>
            <person name="Barry K."/>
            <person name="Liu P."/>
            <person name="Grigoriev I."/>
            <person name="Longcore J.E."/>
            <person name="James T.Y."/>
        </authorList>
    </citation>
    <scope>NUCLEOTIDE SEQUENCE</scope>
    <source>
        <strain evidence="7">PLAUS21</strain>
    </source>
</reference>
<dbReference type="Pfam" id="PF00271">
    <property type="entry name" value="Helicase_C"/>
    <property type="match status" value="1"/>
</dbReference>
<keyword evidence="3" id="KW-0347">Helicase</keyword>
<dbReference type="EMBL" id="JADGKB010000015">
    <property type="protein sequence ID" value="KAJ3259796.1"/>
    <property type="molecule type" value="Genomic_DNA"/>
</dbReference>
<dbReference type="GO" id="GO:0005524">
    <property type="term" value="F:ATP binding"/>
    <property type="evidence" value="ECO:0007669"/>
    <property type="project" value="UniProtKB-KW"/>
</dbReference>
<dbReference type="InterPro" id="IPR011709">
    <property type="entry name" value="DEAD-box_helicase_OB_fold"/>
</dbReference>
<dbReference type="SMART" id="SM00490">
    <property type="entry name" value="HELICc"/>
    <property type="match status" value="1"/>
</dbReference>
<keyword evidence="1" id="KW-0547">Nucleotide-binding</keyword>
<name>A0AAD5UJC8_9FUNG</name>
<dbReference type="AlphaFoldDB" id="A0AAD5UJC8"/>
<dbReference type="FunFam" id="3.40.50.300:FF:000725">
    <property type="entry name" value="probable ATP-dependent RNA helicase DHX34"/>
    <property type="match status" value="1"/>
</dbReference>
<evidence type="ECO:0000256" key="2">
    <source>
        <dbReference type="ARBA" id="ARBA00022801"/>
    </source>
</evidence>
<dbReference type="InterPro" id="IPR001650">
    <property type="entry name" value="Helicase_C-like"/>
</dbReference>
<dbReference type="PANTHER" id="PTHR18934">
    <property type="entry name" value="ATP-DEPENDENT RNA HELICASE"/>
    <property type="match status" value="1"/>
</dbReference>
<dbReference type="Gene3D" id="3.40.50.300">
    <property type="entry name" value="P-loop containing nucleotide triphosphate hydrolases"/>
    <property type="match status" value="2"/>
</dbReference>
<dbReference type="GO" id="GO:0003723">
    <property type="term" value="F:RNA binding"/>
    <property type="evidence" value="ECO:0007669"/>
    <property type="project" value="TreeGrafter"/>
</dbReference>
<dbReference type="InterPro" id="IPR027417">
    <property type="entry name" value="P-loop_NTPase"/>
</dbReference>
<dbReference type="Pfam" id="PF21010">
    <property type="entry name" value="HA2_C"/>
    <property type="match status" value="1"/>
</dbReference>
<dbReference type="Pfam" id="PF04408">
    <property type="entry name" value="WHD_HA2"/>
    <property type="match status" value="1"/>
</dbReference>
<gene>
    <name evidence="7" type="primary">DHX34</name>
    <name evidence="7" type="ORF">HK103_001687</name>
</gene>
<evidence type="ECO:0000313" key="7">
    <source>
        <dbReference type="EMBL" id="KAJ3259796.1"/>
    </source>
</evidence>
<dbReference type="Pfam" id="PF07717">
    <property type="entry name" value="OB_NTP_bind"/>
    <property type="match status" value="1"/>
</dbReference>
<evidence type="ECO:0000259" key="6">
    <source>
        <dbReference type="PROSITE" id="PS51194"/>
    </source>
</evidence>
<keyword evidence="4" id="KW-0067">ATP-binding</keyword>
<accession>A0AAD5UJC8</accession>
<evidence type="ECO:0000256" key="4">
    <source>
        <dbReference type="ARBA" id="ARBA00022840"/>
    </source>
</evidence>
<dbReference type="CDD" id="cd18791">
    <property type="entry name" value="SF2_C_RHA"/>
    <property type="match status" value="1"/>
</dbReference>
<dbReference type="InterPro" id="IPR014001">
    <property type="entry name" value="Helicase_ATP-bd"/>
</dbReference>
<dbReference type="PROSITE" id="PS51194">
    <property type="entry name" value="HELICASE_CTER"/>
    <property type="match status" value="1"/>
</dbReference>
<evidence type="ECO:0000259" key="5">
    <source>
        <dbReference type="PROSITE" id="PS51192"/>
    </source>
</evidence>
<dbReference type="GO" id="GO:0016787">
    <property type="term" value="F:hydrolase activity"/>
    <property type="evidence" value="ECO:0007669"/>
    <property type="project" value="UniProtKB-KW"/>
</dbReference>
<feature type="domain" description="Helicase ATP-binding" evidence="5">
    <location>
        <begin position="93"/>
        <end position="253"/>
    </location>
</feature>
<proteinExistence type="predicted"/>
<keyword evidence="2" id="KW-0378">Hydrolase</keyword>
<evidence type="ECO:0000313" key="8">
    <source>
        <dbReference type="Proteomes" id="UP001210925"/>
    </source>
</evidence>
<dbReference type="PANTHER" id="PTHR18934:SF221">
    <property type="entry name" value="ATP-DEPENDENT RNA HELICASE DHX34-RELATED"/>
    <property type="match status" value="1"/>
</dbReference>
<dbReference type="SUPFAM" id="SSF52540">
    <property type="entry name" value="P-loop containing nucleoside triphosphate hydrolases"/>
    <property type="match status" value="1"/>
</dbReference>
<organism evidence="7 8">
    <name type="scientific">Boothiomyces macroporosus</name>
    <dbReference type="NCBI Taxonomy" id="261099"/>
    <lineage>
        <taxon>Eukaryota</taxon>
        <taxon>Fungi</taxon>
        <taxon>Fungi incertae sedis</taxon>
        <taxon>Chytridiomycota</taxon>
        <taxon>Chytridiomycota incertae sedis</taxon>
        <taxon>Chytridiomycetes</taxon>
        <taxon>Rhizophydiales</taxon>
        <taxon>Terramycetaceae</taxon>
        <taxon>Boothiomyces</taxon>
    </lineage>
</organism>
<dbReference type="SMART" id="SM00487">
    <property type="entry name" value="DEXDc"/>
    <property type="match status" value="1"/>
</dbReference>
<dbReference type="SMART" id="SM00847">
    <property type="entry name" value="HA2"/>
    <property type="match status" value="1"/>
</dbReference>
<keyword evidence="8" id="KW-1185">Reference proteome</keyword>
<evidence type="ECO:0000256" key="3">
    <source>
        <dbReference type="ARBA" id="ARBA00022806"/>
    </source>
</evidence>
<sequence length="1097" mass="125530">MEREPWNKTTADFLFGKEGIAQFKRYSHEYDDFVVFYKKYKQAKPEVHNQFDYAKRALELFNDFLEKKKEKLSIKIKNERDGLPVKKYQQVIVDTVRDNRVVLIAADTGAGKSTQIPQYLMEAGFNKIACTQPRRIACYSLAKRVSYESLNQYGSEIAYQVRFDGSKTNQTRVLFLTEGVLLRQFALDPYLKDYNVIIIDEVHERHITGDFLLGILKKMMEYRPDIHLVLMSATINAELFSKYFDAPIIEIPGRMYPVTIEYMQVDEPDSNLTDPKAVQERLGSKIRHSIPSRSIKIKPGPYLKILERIDQKIPSNERGDLLIFVSGMNEIGILSEELRQYAAFTRKWIVLELHSSLSVEEQEKVFDIAPEGVRKCIISTNIAETSVTIDGIRFIIDSGKVKEIGHDSLVNSSKLSEYWISKSSAKQRAGRAGRTGPGECYRFYSKAEYEGFNDFPVPEILRMPLDSTVLSIKSLGIGDPLSFDFIEQPSEENISNSIIKLVNIGCLDEKFEITNLGRVLSSMPVETIFGKMLILGSVSELVTPVLAIAAVLSIQSPYTRVQESESRIAQKRREMHSVHGDPFTLMNIFAEWLKEKSSGQKTKKWAKSRGVEEQRMYEIVKLKSQFESILKSYVRNDGEVETEEQMLERLEDMPKYQKRVQKRLLEKRKRESRATTRKFLKLEEGYTEIASNSDNDDENADDTVQELEFKISHDAQDLLIQSDVTLLSKREISILKLILCSGLYPNIAIPDENNFARGPSDQVFHTKNKRILPTSVFAYQPELLQGEETVPPDPNSNDLESLHSKRAYRDILCYTEILETSKPYLMNVTRLGALPAALLFAKTVDISPNFKHLVVDEWLEIELKSKEDSIQMLELGAWLRYAWITVVNKKLSNIEKTGSQSIPQVLGGIVFQPETGNIKKRVLENNNLDSVSYVPLFIKQMRNSWIELTSTDIIESLSDIDVTDKLVDLVETEVEYVVRKLRLTNISSIFGYEPYSSEVQENLMIQATPNFRYYISPREVTDTELESFKLPKPMEISEVSSNKVNAEHHAEDAANASKSNPAEVDATRHSYECQTCQKTLLLTKPEISRHQNRCSKK</sequence>
<feature type="domain" description="Helicase C-terminal" evidence="6">
    <location>
        <begin position="308"/>
        <end position="476"/>
    </location>
</feature>
<comment type="caution">
    <text evidence="7">The sequence shown here is derived from an EMBL/GenBank/DDBJ whole genome shotgun (WGS) entry which is preliminary data.</text>
</comment>
<evidence type="ECO:0000256" key="1">
    <source>
        <dbReference type="ARBA" id="ARBA00022741"/>
    </source>
</evidence>